<reference evidence="2" key="1">
    <citation type="submission" date="2023-04" db="EMBL/GenBank/DDBJ databases">
        <authorList>
            <person name="Vijverberg K."/>
            <person name="Xiong W."/>
            <person name="Schranz E."/>
        </authorList>
    </citation>
    <scope>NUCLEOTIDE SEQUENCE</scope>
</reference>
<evidence type="ECO:0000313" key="3">
    <source>
        <dbReference type="Proteomes" id="UP001177003"/>
    </source>
</evidence>
<evidence type="ECO:0000256" key="1">
    <source>
        <dbReference type="SAM" id="MobiDB-lite"/>
    </source>
</evidence>
<protein>
    <submittedName>
        <fullName evidence="2">Uncharacterized protein</fullName>
    </submittedName>
</protein>
<keyword evidence="3" id="KW-1185">Reference proteome</keyword>
<feature type="region of interest" description="Disordered" evidence="1">
    <location>
        <begin position="318"/>
        <end position="347"/>
    </location>
</feature>
<dbReference type="EMBL" id="OX465078">
    <property type="protein sequence ID" value="CAI9270715.1"/>
    <property type="molecule type" value="Genomic_DNA"/>
</dbReference>
<organism evidence="2 3">
    <name type="scientific">Lactuca saligna</name>
    <name type="common">Willowleaf lettuce</name>
    <dbReference type="NCBI Taxonomy" id="75948"/>
    <lineage>
        <taxon>Eukaryota</taxon>
        <taxon>Viridiplantae</taxon>
        <taxon>Streptophyta</taxon>
        <taxon>Embryophyta</taxon>
        <taxon>Tracheophyta</taxon>
        <taxon>Spermatophyta</taxon>
        <taxon>Magnoliopsida</taxon>
        <taxon>eudicotyledons</taxon>
        <taxon>Gunneridae</taxon>
        <taxon>Pentapetalae</taxon>
        <taxon>asterids</taxon>
        <taxon>campanulids</taxon>
        <taxon>Asterales</taxon>
        <taxon>Asteraceae</taxon>
        <taxon>Cichorioideae</taxon>
        <taxon>Cichorieae</taxon>
        <taxon>Lactucinae</taxon>
        <taxon>Lactuca</taxon>
    </lineage>
</organism>
<dbReference type="AlphaFoldDB" id="A0AA35VQ85"/>
<accession>A0AA35VQ85</accession>
<proteinExistence type="predicted"/>
<evidence type="ECO:0000313" key="2">
    <source>
        <dbReference type="EMBL" id="CAI9270715.1"/>
    </source>
</evidence>
<dbReference type="Proteomes" id="UP001177003">
    <property type="component" value="Chromosome 2"/>
</dbReference>
<sequence length="347" mass="39011">MLPTPPFLFTSETILVYIFRPLLFTGDHQNPASTYHITGQVILVSIEAGKEITDYALEWAVRNVIKPMDSLILLVIISSQEYNPNPIKNTQPRHSSKGLFSRMLKKRSSGKYDMSDKDGFVDDGRDIPQRIYNVCAQMIHHVFSLHKVVKVHTEVKVVAYAPVGSVAMVATEQCAKWVILDERLKNEADCCLKQYLNCNVVLIEGPFHKILRSVNFPLNMNIDQEQIPTMADMLGTSPAYKQVNDTNLVTGSDLIPSSFNTQNSSFFSSSSSTTIEYFSEKTMSPVAKSKPPRQKQYLKSQQLNQIPEFEVKVSRRSVSGPLEVRTDGNGNHSKFKNGEVPNLLIHS</sequence>
<name>A0AA35VQ85_LACSI</name>
<gene>
    <name evidence="2" type="ORF">LSALG_LOCUS11012</name>
</gene>